<dbReference type="GO" id="GO:0005789">
    <property type="term" value="C:endoplasmic reticulum membrane"/>
    <property type="evidence" value="ECO:0007669"/>
    <property type="project" value="UniProtKB-SubCell"/>
</dbReference>
<gene>
    <name evidence="13" type="ORF">CIRG_00646</name>
</gene>
<evidence type="ECO:0000256" key="12">
    <source>
        <dbReference type="RuleBase" id="RU363075"/>
    </source>
</evidence>
<dbReference type="EMBL" id="DS028093">
    <property type="protein sequence ID" value="KMP00505.1"/>
    <property type="molecule type" value="Genomic_DNA"/>
</dbReference>
<reference evidence="14" key="1">
    <citation type="journal article" date="2010" name="Genome Res.">
        <title>Population genomic sequencing of Coccidioides fungi reveals recent hybridization and transposon control.</title>
        <authorList>
            <person name="Neafsey D.E."/>
            <person name="Barker B.M."/>
            <person name="Sharpton T.J."/>
            <person name="Stajich J.E."/>
            <person name="Park D.J."/>
            <person name="Whiston E."/>
            <person name="Hung C.-Y."/>
            <person name="McMahan C."/>
            <person name="White J."/>
            <person name="Sykes S."/>
            <person name="Heiman D."/>
            <person name="Young S."/>
            <person name="Zeng Q."/>
            <person name="Abouelleil A."/>
            <person name="Aftuck L."/>
            <person name="Bessette D."/>
            <person name="Brown A."/>
            <person name="FitzGerald M."/>
            <person name="Lui A."/>
            <person name="Macdonald J.P."/>
            <person name="Priest M."/>
            <person name="Orbach M.J."/>
            <person name="Galgiani J.N."/>
            <person name="Kirkland T.N."/>
            <person name="Cole G.T."/>
            <person name="Birren B.W."/>
            <person name="Henn M.R."/>
            <person name="Taylor J.W."/>
            <person name="Rounsley S.D."/>
        </authorList>
    </citation>
    <scope>NUCLEOTIDE SEQUENCE [LARGE SCALE GENOMIC DNA]</scope>
    <source>
        <strain evidence="14">RMSCC 2394</strain>
    </source>
</reference>
<feature type="transmembrane region" description="Helical" evidence="12">
    <location>
        <begin position="184"/>
        <end position="209"/>
    </location>
</feature>
<dbReference type="UniPathway" id="UPA00378"/>
<evidence type="ECO:0000256" key="1">
    <source>
        <dbReference type="ARBA" id="ARBA00004477"/>
    </source>
</evidence>
<keyword evidence="8 12" id="KW-1133">Transmembrane helix</keyword>
<feature type="transmembrane region" description="Helical" evidence="12">
    <location>
        <begin position="328"/>
        <end position="350"/>
    </location>
</feature>
<dbReference type="PANTHER" id="PTHR22760:SF1">
    <property type="entry name" value="DOL-P-MAN:MAN(7)GLCNAC(2)-PP-DOL ALPHA-1,6-MANNOSYLTRANSFERASE"/>
    <property type="match status" value="1"/>
</dbReference>
<name>A0A0J6XYN1_COCIT</name>
<evidence type="ECO:0000313" key="14">
    <source>
        <dbReference type="Proteomes" id="UP000054565"/>
    </source>
</evidence>
<keyword evidence="6 12" id="KW-0812">Transmembrane</keyword>
<comment type="catalytic activity">
    <reaction evidence="11">
        <text>an alpha-D-Man-(1-&gt;2)-alpha-D-Man-(1-&gt;2)-alpha-D-Man-(1-&gt;3)-[alpha-D-Man-(1-&gt;2)-alpha-D-Man-(1-&gt;3)-alpha-D-Man-(1-&gt;6)]-beta-D-Man-(1-&gt;4)-beta-D-GlcNAc-(1-&gt;4)-alpha-D-GlcNAc-diphospho-di-trans,poly-cis-dolichol + a di-trans,poly-cis-dolichyl beta-D-mannosyl phosphate = an alpha-D-Man-(1-&gt;2)-alpha-D-Man-(1-&gt;2)-alpha-D-Man-(1-&gt;3)-[alpha-D-Man-(1-&gt;2)-alpha-D-Man-(1-&gt;3)-[alpha-D-Man-(1-&gt;6)]-alpha-D-Man-(1-&gt;6)]-beta-D-Man-(1-&gt;4)-beta-D-GlcNAc-(1-&gt;4)-alpha-D-GlcNAc-diphospho-di-trans,poly-cis-dolichol + a di-trans,poly-cis-dolichyl phosphate + H(+)</text>
        <dbReference type="Rhea" id="RHEA:29535"/>
        <dbReference type="Rhea" id="RHEA-COMP:19498"/>
        <dbReference type="Rhea" id="RHEA-COMP:19501"/>
        <dbReference type="Rhea" id="RHEA-COMP:19518"/>
        <dbReference type="Rhea" id="RHEA-COMP:19519"/>
        <dbReference type="ChEBI" id="CHEBI:15378"/>
        <dbReference type="ChEBI" id="CHEBI:57683"/>
        <dbReference type="ChEBI" id="CHEBI:58211"/>
        <dbReference type="ChEBI" id="CHEBI:132517"/>
        <dbReference type="ChEBI" id="CHEBI:132519"/>
        <dbReference type="EC" id="2.4.1.260"/>
    </reaction>
    <physiologicalReaction direction="left-to-right" evidence="11">
        <dbReference type="Rhea" id="RHEA:29536"/>
    </physiologicalReaction>
</comment>
<dbReference type="GO" id="GO:0006487">
    <property type="term" value="P:protein N-linked glycosylation"/>
    <property type="evidence" value="ECO:0007669"/>
    <property type="project" value="TreeGrafter"/>
</dbReference>
<dbReference type="OrthoDB" id="19039at2759"/>
<feature type="transmembrane region" description="Helical" evidence="12">
    <location>
        <begin position="357"/>
        <end position="382"/>
    </location>
</feature>
<evidence type="ECO:0000256" key="8">
    <source>
        <dbReference type="ARBA" id="ARBA00022989"/>
    </source>
</evidence>
<evidence type="ECO:0000256" key="2">
    <source>
        <dbReference type="ARBA" id="ARBA00004922"/>
    </source>
</evidence>
<feature type="transmembrane region" description="Helical" evidence="12">
    <location>
        <begin position="7"/>
        <end position="26"/>
    </location>
</feature>
<dbReference type="STRING" id="404692.A0A0J6XYN1"/>
<accession>A0A0J6XYN1</accession>
<keyword evidence="7 12" id="KW-0256">Endoplasmic reticulum</keyword>
<keyword evidence="9 12" id="KW-0472">Membrane</keyword>
<evidence type="ECO:0000256" key="3">
    <source>
        <dbReference type="ARBA" id="ARBA00007063"/>
    </source>
</evidence>
<evidence type="ECO:0000256" key="4">
    <source>
        <dbReference type="ARBA" id="ARBA00022676"/>
    </source>
</evidence>
<dbReference type="Proteomes" id="UP000054565">
    <property type="component" value="Unassembled WGS sequence"/>
</dbReference>
<proteinExistence type="inferred from homology"/>
<feature type="transmembrane region" description="Helical" evidence="12">
    <location>
        <begin position="221"/>
        <end position="242"/>
    </location>
</feature>
<keyword evidence="5" id="KW-0808">Transferase</keyword>
<comment type="similarity">
    <text evidence="3 12">Belongs to the glycosyltransferase 22 family.</text>
</comment>
<feature type="transmembrane region" description="Helical" evidence="12">
    <location>
        <begin position="271"/>
        <end position="293"/>
    </location>
</feature>
<evidence type="ECO:0000256" key="11">
    <source>
        <dbReference type="ARBA" id="ARBA00048899"/>
    </source>
</evidence>
<evidence type="ECO:0000256" key="6">
    <source>
        <dbReference type="ARBA" id="ARBA00022692"/>
    </source>
</evidence>
<evidence type="ECO:0000256" key="5">
    <source>
        <dbReference type="ARBA" id="ARBA00022679"/>
    </source>
</evidence>
<dbReference type="InterPro" id="IPR005599">
    <property type="entry name" value="GPI_mannosylTrfase"/>
</dbReference>
<feature type="transmembrane region" description="Helical" evidence="12">
    <location>
        <begin position="96"/>
        <end position="114"/>
    </location>
</feature>
<keyword evidence="4 12" id="KW-0328">Glycosyltransferase</keyword>
<comment type="function">
    <text evidence="10">Mannosyltransferase that operates in the biosynthetic pathway of dolichol-linked oligosaccharides, the glycan precursors employed in protein asparagine (N)-glycosylation. The assembly of dolichol-linked oligosaccharides begins on the cytosolic side of the endoplasmic reticulum membrane and finishes in its lumen. The sequential addition of sugars to dolichol pyrophosphate produces dolichol-linked oligosaccharides containing fourteen sugars, including two GlcNAcs, nine mannoses and three glucoses. Once assembled, the oligosaccharide is transferred from the lipid to nascent proteins by oligosaccharyltransferases. In the lumen of the endoplasmic reticulum, adds the eighth mannose residue in an alpha-1,6 linkage onto Man(7)GlcNAc(2)-PP-dolichol to produce Man(8)GlcNAc(2)-PP-dolichol.</text>
</comment>
<dbReference type="GO" id="GO:0052917">
    <property type="term" value="F:dol-P-Man:Man(7)GlcNAc(2)-PP-Dol alpha-1,6-mannosyltransferase activity"/>
    <property type="evidence" value="ECO:0007669"/>
    <property type="project" value="UniProtKB-EC"/>
</dbReference>
<feature type="transmembrane region" description="Helical" evidence="12">
    <location>
        <begin position="305"/>
        <end position="322"/>
    </location>
</feature>
<comment type="pathway">
    <text evidence="2">Protein modification; protein glycosylation.</text>
</comment>
<feature type="transmembrane region" description="Helical" evidence="12">
    <location>
        <begin position="147"/>
        <end position="164"/>
    </location>
</feature>
<organism evidence="13 14">
    <name type="scientific">Coccidioides immitis RMSCC 2394</name>
    <dbReference type="NCBI Taxonomy" id="404692"/>
    <lineage>
        <taxon>Eukaryota</taxon>
        <taxon>Fungi</taxon>
        <taxon>Dikarya</taxon>
        <taxon>Ascomycota</taxon>
        <taxon>Pezizomycotina</taxon>
        <taxon>Eurotiomycetes</taxon>
        <taxon>Eurotiomycetidae</taxon>
        <taxon>Onygenales</taxon>
        <taxon>Onygenaceae</taxon>
        <taxon>Coccidioides</taxon>
    </lineage>
</organism>
<evidence type="ECO:0000256" key="9">
    <source>
        <dbReference type="ARBA" id="ARBA00023136"/>
    </source>
</evidence>
<sequence length="572" mass="64121">MVRLIELLLLVSIPFLIYLHLVLSPYTKVEESFNIQAAHDILRYGIPSKNIANEFRENYDHFTFPGAVPRTFVGALLLAGVARPLIWLRAGLQIQILVRAILGTFNALSLVSYARAVKKAFGKETGMWYIFFQASQFHVIYYASRTLPNMFAFGITTLALRFLLPDTDATPGSSSRRYRLCLYLLTVAGIVFRSEIALLLSSITIYHWLQGNISIRYEIIPAGLSGALIALLVSIPIDSFFWQKFPLWPELSAFLYNVVSGKASDWGVHPWHFYFTSAIPRLLLNPLTYLISIPLSCIVPARQRAALSLLTPSLAYIALYSLQPHKEWRFIIYTIPPLTTAAALGASYIWTHRTKSLLYRFGSISLILSTLAAFSISTFILLPVSMANYPGALALNKLHDQAHGSKPVIAVHLDTLACQTGVTHFLEKPPPKSPLLVLTGSPDGNAPTLRSGATRWKYDKTEDESVKGSAIFWDRLDYALVEDPGQIKGRGKWVVLEEVKGFGGIRLLKPGQGERLGRVEMVILKKVFGDAGVSVWEWIQRNARGHLTRGWWAEIKMVPKIKIMKQVRYSSM</sequence>
<protein>
    <recommendedName>
        <fullName evidence="12">Mannosyltransferase</fullName>
        <ecNumber evidence="12">2.4.1.-</ecNumber>
    </recommendedName>
</protein>
<evidence type="ECO:0000256" key="7">
    <source>
        <dbReference type="ARBA" id="ARBA00022824"/>
    </source>
</evidence>
<comment type="subcellular location">
    <subcellularLocation>
        <location evidence="1 12">Endoplasmic reticulum membrane</location>
        <topology evidence="1 12">Multi-pass membrane protein</topology>
    </subcellularLocation>
</comment>
<dbReference type="PANTHER" id="PTHR22760">
    <property type="entry name" value="GLYCOSYLTRANSFERASE"/>
    <property type="match status" value="1"/>
</dbReference>
<dbReference type="Pfam" id="PF03901">
    <property type="entry name" value="Glyco_transf_22"/>
    <property type="match status" value="1"/>
</dbReference>
<dbReference type="AlphaFoldDB" id="A0A0J6XYN1"/>
<dbReference type="EC" id="2.4.1.-" evidence="12"/>
<evidence type="ECO:0000313" key="13">
    <source>
        <dbReference type="EMBL" id="KMP00505.1"/>
    </source>
</evidence>
<evidence type="ECO:0000256" key="10">
    <source>
        <dbReference type="ARBA" id="ARBA00044721"/>
    </source>
</evidence>